<name>A0ACB7ZUL8_9AGAM</name>
<dbReference type="Proteomes" id="UP000790377">
    <property type="component" value="Unassembled WGS sequence"/>
</dbReference>
<gene>
    <name evidence="1" type="ORF">BJ138DRAFT_968457</name>
</gene>
<protein>
    <submittedName>
        <fullName evidence="1">Uncharacterized protein</fullName>
    </submittedName>
</protein>
<proteinExistence type="predicted"/>
<keyword evidence="2" id="KW-1185">Reference proteome</keyword>
<feature type="non-terminal residue" evidence="1">
    <location>
        <position position="244"/>
    </location>
</feature>
<evidence type="ECO:0000313" key="2">
    <source>
        <dbReference type="Proteomes" id="UP000790377"/>
    </source>
</evidence>
<sequence length="244" mass="27942">MPAPGAREAPEFDAENPRTFEKFFGIIDYWFTECGVTDRQEKKKWAVRYANTETTAIWVGEETYNDPTASFEEFRDALRSTYPGAELTQMWTQTDLEDHCRERLKKGAPTALEFGAYARKYRAISDYLVGKEVMSRSDQRKELLRGLPEDMSKAVRIALRSRYPDVDRDLFYPLQDIGKIVLEILQHPAEYDVSTPRSTATSVSTQSSTSAADNTTTQEPTIKKEDFDMMLATMMSLTREVARL</sequence>
<evidence type="ECO:0000313" key="1">
    <source>
        <dbReference type="EMBL" id="KAH7904033.1"/>
    </source>
</evidence>
<comment type="caution">
    <text evidence="1">The sequence shown here is derived from an EMBL/GenBank/DDBJ whole genome shotgun (WGS) entry which is preliminary data.</text>
</comment>
<reference evidence="1" key="1">
    <citation type="journal article" date="2021" name="New Phytol.">
        <title>Evolutionary innovations through gain and loss of genes in the ectomycorrhizal Boletales.</title>
        <authorList>
            <person name="Wu G."/>
            <person name="Miyauchi S."/>
            <person name="Morin E."/>
            <person name="Kuo A."/>
            <person name="Drula E."/>
            <person name="Varga T."/>
            <person name="Kohler A."/>
            <person name="Feng B."/>
            <person name="Cao Y."/>
            <person name="Lipzen A."/>
            <person name="Daum C."/>
            <person name="Hundley H."/>
            <person name="Pangilinan J."/>
            <person name="Johnson J."/>
            <person name="Barry K."/>
            <person name="LaButti K."/>
            <person name="Ng V."/>
            <person name="Ahrendt S."/>
            <person name="Min B."/>
            <person name="Choi I.G."/>
            <person name="Park H."/>
            <person name="Plett J.M."/>
            <person name="Magnuson J."/>
            <person name="Spatafora J.W."/>
            <person name="Nagy L.G."/>
            <person name="Henrissat B."/>
            <person name="Grigoriev I.V."/>
            <person name="Yang Z.L."/>
            <person name="Xu J."/>
            <person name="Martin F.M."/>
        </authorList>
    </citation>
    <scope>NUCLEOTIDE SEQUENCE</scope>
    <source>
        <strain evidence="1">ATCC 28755</strain>
    </source>
</reference>
<accession>A0ACB7ZUL8</accession>
<organism evidence="1 2">
    <name type="scientific">Hygrophoropsis aurantiaca</name>
    <dbReference type="NCBI Taxonomy" id="72124"/>
    <lineage>
        <taxon>Eukaryota</taxon>
        <taxon>Fungi</taxon>
        <taxon>Dikarya</taxon>
        <taxon>Basidiomycota</taxon>
        <taxon>Agaricomycotina</taxon>
        <taxon>Agaricomycetes</taxon>
        <taxon>Agaricomycetidae</taxon>
        <taxon>Boletales</taxon>
        <taxon>Coniophorineae</taxon>
        <taxon>Hygrophoropsidaceae</taxon>
        <taxon>Hygrophoropsis</taxon>
    </lineage>
</organism>
<dbReference type="EMBL" id="MU268639">
    <property type="protein sequence ID" value="KAH7904033.1"/>
    <property type="molecule type" value="Genomic_DNA"/>
</dbReference>